<sequence>MVRRYSLFTLLAILAGCLAAFAQALPEKVIDVGNATCPISGEKVAEGVVLLHEGKLYHFCCPACLETFQKDPAAAIAKIKDAKETPLTLTNVDGKCPVTGEAAKPDIFVVRDGKITFYSSVEAKEKDAAPAAAPAPADQGSAAPTSEGETCGDCSTCSGCPSGH</sequence>
<name>A0A367ZTC5_9BACT</name>
<keyword evidence="2" id="KW-0732">Signal</keyword>
<dbReference type="PROSITE" id="PS51257">
    <property type="entry name" value="PROKAR_LIPOPROTEIN"/>
    <property type="match status" value="1"/>
</dbReference>
<feature type="chain" id="PRO_5016851395" description="TRASH domain-containing protein" evidence="2">
    <location>
        <begin position="25"/>
        <end position="164"/>
    </location>
</feature>
<dbReference type="InterPro" id="IPR011017">
    <property type="entry name" value="TRASH_dom"/>
</dbReference>
<dbReference type="InterPro" id="IPR012348">
    <property type="entry name" value="RNR-like"/>
</dbReference>
<proteinExistence type="predicted"/>
<dbReference type="AlphaFoldDB" id="A0A367ZTC5"/>
<evidence type="ECO:0000256" key="2">
    <source>
        <dbReference type="SAM" id="SignalP"/>
    </source>
</evidence>
<dbReference type="InterPro" id="IPR056526">
    <property type="entry name" value="TRASH_HVO_1752"/>
</dbReference>
<evidence type="ECO:0000313" key="4">
    <source>
        <dbReference type="EMBL" id="RCK81395.1"/>
    </source>
</evidence>
<accession>A0A367ZTC5</accession>
<comment type="caution">
    <text evidence="4">The sequence shown here is derived from an EMBL/GenBank/DDBJ whole genome shotgun (WGS) entry which is preliminary data.</text>
</comment>
<reference evidence="4 5" key="1">
    <citation type="submission" date="2018-05" db="EMBL/GenBank/DDBJ databases">
        <title>A metagenomic window into the 2 km-deep terrestrial subsurface aquifer revealed taxonomically and functionally diverse microbial community comprising novel uncultured bacterial lineages.</title>
        <authorList>
            <person name="Kadnikov V.V."/>
            <person name="Mardanov A.V."/>
            <person name="Beletsky A.V."/>
            <person name="Banks D."/>
            <person name="Pimenov N.V."/>
            <person name="Frank Y.A."/>
            <person name="Karnachuk O.V."/>
            <person name="Ravin N.V."/>
        </authorList>
    </citation>
    <scope>NUCLEOTIDE SEQUENCE [LARGE SCALE GENOMIC DNA]</scope>
    <source>
        <strain evidence="4">BY5</strain>
    </source>
</reference>
<dbReference type="EMBL" id="QOQW01000002">
    <property type="protein sequence ID" value="RCK81395.1"/>
    <property type="molecule type" value="Genomic_DNA"/>
</dbReference>
<organism evidence="4 5">
    <name type="scientific">Candidatus Ozemobacter sibiricus</name>
    <dbReference type="NCBI Taxonomy" id="2268124"/>
    <lineage>
        <taxon>Bacteria</taxon>
        <taxon>Candidatus Ozemobacteria</taxon>
        <taxon>Candidatus Ozemobacterales</taxon>
        <taxon>Candidatus Ozemobacteraceae</taxon>
        <taxon>Candidatus Ozemobacter</taxon>
    </lineage>
</organism>
<feature type="signal peptide" evidence="2">
    <location>
        <begin position="1"/>
        <end position="24"/>
    </location>
</feature>
<evidence type="ECO:0000256" key="1">
    <source>
        <dbReference type="SAM" id="MobiDB-lite"/>
    </source>
</evidence>
<feature type="region of interest" description="Disordered" evidence="1">
    <location>
        <begin position="129"/>
        <end position="164"/>
    </location>
</feature>
<evidence type="ECO:0000313" key="5">
    <source>
        <dbReference type="Proteomes" id="UP000252355"/>
    </source>
</evidence>
<feature type="compositionally biased region" description="Low complexity" evidence="1">
    <location>
        <begin position="129"/>
        <end position="144"/>
    </location>
</feature>
<feature type="compositionally biased region" description="Polar residues" evidence="1">
    <location>
        <begin position="153"/>
        <end position="164"/>
    </location>
</feature>
<evidence type="ECO:0000259" key="3">
    <source>
        <dbReference type="SMART" id="SM00746"/>
    </source>
</evidence>
<gene>
    <name evidence="4" type="ORF">OZSIB_2264</name>
</gene>
<dbReference type="Proteomes" id="UP000252355">
    <property type="component" value="Unassembled WGS sequence"/>
</dbReference>
<feature type="domain" description="TRASH" evidence="3">
    <location>
        <begin position="37"/>
        <end position="72"/>
    </location>
</feature>
<dbReference type="GO" id="GO:0016491">
    <property type="term" value="F:oxidoreductase activity"/>
    <property type="evidence" value="ECO:0007669"/>
    <property type="project" value="InterPro"/>
</dbReference>
<protein>
    <recommendedName>
        <fullName evidence="3">TRASH domain-containing protein</fullName>
    </recommendedName>
</protein>
<dbReference type="Gene3D" id="1.10.620.20">
    <property type="entry name" value="Ribonucleotide Reductase, subunit A"/>
    <property type="match status" value="1"/>
</dbReference>
<dbReference type="Pfam" id="PF24273">
    <property type="entry name" value="TRASH_HVO_1752_C"/>
    <property type="match status" value="1"/>
</dbReference>
<dbReference type="SMART" id="SM00746">
    <property type="entry name" value="TRASH"/>
    <property type="match status" value="1"/>
</dbReference>